<dbReference type="SUPFAM" id="SSF52343">
    <property type="entry name" value="Ferredoxin reductase-like, C-terminal NADP-linked domain"/>
    <property type="match status" value="1"/>
</dbReference>
<keyword evidence="2" id="KW-0285">Flavoprotein</keyword>
<evidence type="ECO:0000256" key="3">
    <source>
        <dbReference type="ARBA" id="ARBA00022714"/>
    </source>
</evidence>
<dbReference type="SUPFAM" id="SSF63380">
    <property type="entry name" value="Riboflavin synthase domain-like"/>
    <property type="match status" value="1"/>
</dbReference>
<dbReference type="Gene3D" id="2.40.30.10">
    <property type="entry name" value="Translation factors"/>
    <property type="match status" value="1"/>
</dbReference>
<dbReference type="GO" id="GO:0016491">
    <property type="term" value="F:oxidoreductase activity"/>
    <property type="evidence" value="ECO:0007669"/>
    <property type="project" value="UniProtKB-KW"/>
</dbReference>
<dbReference type="GO" id="GO:0046872">
    <property type="term" value="F:metal ion binding"/>
    <property type="evidence" value="ECO:0007669"/>
    <property type="project" value="UniProtKB-KW"/>
</dbReference>
<evidence type="ECO:0000256" key="2">
    <source>
        <dbReference type="ARBA" id="ARBA00022630"/>
    </source>
</evidence>
<dbReference type="PANTHER" id="PTHR47354">
    <property type="entry name" value="NADH OXIDOREDUCTASE HCR"/>
    <property type="match status" value="1"/>
</dbReference>
<dbReference type="Pfam" id="PF00970">
    <property type="entry name" value="FAD_binding_6"/>
    <property type="match status" value="1"/>
</dbReference>
<keyword evidence="7" id="KW-0408">Iron</keyword>
<gene>
    <name evidence="10" type="ORF">MNBD_BACTEROID02-57</name>
</gene>
<dbReference type="PANTHER" id="PTHR47354:SF8">
    <property type="entry name" value="1,2-PHENYLACETYL-COA EPOXIDASE, SUBUNIT E"/>
    <property type="match status" value="1"/>
</dbReference>
<evidence type="ECO:0000256" key="7">
    <source>
        <dbReference type="ARBA" id="ARBA00023004"/>
    </source>
</evidence>
<dbReference type="Gene3D" id="3.40.50.80">
    <property type="entry name" value="Nucleotide-binding domain of ferredoxin-NADP reductase (FNR) module"/>
    <property type="match status" value="1"/>
</dbReference>
<dbReference type="InterPro" id="IPR008333">
    <property type="entry name" value="Cbr1-like_FAD-bd_dom"/>
</dbReference>
<dbReference type="InterPro" id="IPR001433">
    <property type="entry name" value="OxRdtase_FAD/NAD-bd"/>
</dbReference>
<dbReference type="CDD" id="cd06214">
    <property type="entry name" value="PA_degradation_oxidoreductase_like"/>
    <property type="match status" value="1"/>
</dbReference>
<dbReference type="PRINTS" id="PR00371">
    <property type="entry name" value="FPNCR"/>
</dbReference>
<dbReference type="InterPro" id="IPR001709">
    <property type="entry name" value="Flavoprot_Pyr_Nucl_cyt_Rdtase"/>
</dbReference>
<evidence type="ECO:0000256" key="1">
    <source>
        <dbReference type="ARBA" id="ARBA00001974"/>
    </source>
</evidence>
<evidence type="ECO:0000259" key="9">
    <source>
        <dbReference type="PROSITE" id="PS51384"/>
    </source>
</evidence>
<dbReference type="GO" id="GO:0051537">
    <property type="term" value="F:2 iron, 2 sulfur cluster binding"/>
    <property type="evidence" value="ECO:0007669"/>
    <property type="project" value="UniProtKB-KW"/>
</dbReference>
<organism evidence="10">
    <name type="scientific">hydrothermal vent metagenome</name>
    <dbReference type="NCBI Taxonomy" id="652676"/>
    <lineage>
        <taxon>unclassified sequences</taxon>
        <taxon>metagenomes</taxon>
        <taxon>ecological metagenomes</taxon>
    </lineage>
</organism>
<dbReference type="InterPro" id="IPR050415">
    <property type="entry name" value="MRET"/>
</dbReference>
<reference evidence="10" key="1">
    <citation type="submission" date="2018-06" db="EMBL/GenBank/DDBJ databases">
        <authorList>
            <person name="Zhirakovskaya E."/>
        </authorList>
    </citation>
    <scope>NUCLEOTIDE SEQUENCE</scope>
</reference>
<evidence type="ECO:0000313" key="10">
    <source>
        <dbReference type="EMBL" id="VAV83847.1"/>
    </source>
</evidence>
<dbReference type="PRINTS" id="PR00406">
    <property type="entry name" value="CYTB5RDTASE"/>
</dbReference>
<keyword evidence="6" id="KW-0560">Oxidoreductase</keyword>
<dbReference type="AlphaFoldDB" id="A0A3B0QW97"/>
<evidence type="ECO:0000256" key="4">
    <source>
        <dbReference type="ARBA" id="ARBA00022723"/>
    </source>
</evidence>
<dbReference type="EMBL" id="UOEB01000109">
    <property type="protein sequence ID" value="VAV83847.1"/>
    <property type="molecule type" value="Genomic_DNA"/>
</dbReference>
<accession>A0A3B0QW97</accession>
<evidence type="ECO:0000256" key="8">
    <source>
        <dbReference type="ARBA" id="ARBA00023014"/>
    </source>
</evidence>
<dbReference type="InterPro" id="IPR017927">
    <property type="entry name" value="FAD-bd_FR_type"/>
</dbReference>
<keyword evidence="8" id="KW-0411">Iron-sulfur</keyword>
<evidence type="ECO:0000256" key="5">
    <source>
        <dbReference type="ARBA" id="ARBA00022827"/>
    </source>
</evidence>
<comment type="cofactor">
    <cofactor evidence="1">
        <name>FAD</name>
        <dbReference type="ChEBI" id="CHEBI:57692"/>
    </cofactor>
</comment>
<proteinExistence type="predicted"/>
<name>A0A3B0QW97_9ZZZZ</name>
<feature type="domain" description="FAD-binding FR-type" evidence="9">
    <location>
        <begin position="2"/>
        <end position="106"/>
    </location>
</feature>
<dbReference type="InterPro" id="IPR017938">
    <property type="entry name" value="Riboflavin_synthase-like_b-brl"/>
</dbReference>
<dbReference type="InterPro" id="IPR039261">
    <property type="entry name" value="FNR_nucleotide-bd"/>
</dbReference>
<sequence length="294" mass="33423">MSVFYNLSVKEVKKETKNAVSVVFEIPEKMQSEFNFIPGQYITIQKEFEGKPYRRAYSICSSPNVKELRVAIKEVKKGIFSVYANNKLQVGDTLEVAAPEGKFVLNTVASNSKNYLSFVAGSGITPVLSMIKSVLENEKNSKFILVYGSKSSDETIFKKEIDNLVSKYKNQFEVHYVFSQKISDKAYFGRINLKVINDILKHKYNKITFDDYFLCGPEEMIDLVKETLLKKGVKKEMIHLELFSSTSVKKEVNSDLSGNATITIVLDEEETTIDMRRDEIILNVALAHDLDAPY</sequence>
<dbReference type="Pfam" id="PF00175">
    <property type="entry name" value="NAD_binding_1"/>
    <property type="match status" value="1"/>
</dbReference>
<keyword evidence="3" id="KW-0001">2Fe-2S</keyword>
<feature type="non-terminal residue" evidence="10">
    <location>
        <position position="294"/>
    </location>
</feature>
<dbReference type="GO" id="GO:0050660">
    <property type="term" value="F:flavin adenine dinucleotide binding"/>
    <property type="evidence" value="ECO:0007669"/>
    <property type="project" value="TreeGrafter"/>
</dbReference>
<keyword evidence="4" id="KW-0479">Metal-binding</keyword>
<evidence type="ECO:0000256" key="6">
    <source>
        <dbReference type="ARBA" id="ARBA00023002"/>
    </source>
</evidence>
<protein>
    <submittedName>
        <fullName evidence="10">Flavodoxin reductases (Ferredoxin-NADPH reductases) family 1</fullName>
    </submittedName>
</protein>
<keyword evidence="5" id="KW-0274">FAD</keyword>
<dbReference type="PROSITE" id="PS51384">
    <property type="entry name" value="FAD_FR"/>
    <property type="match status" value="1"/>
</dbReference>